<dbReference type="GO" id="GO:0000285">
    <property type="term" value="F:1-phosphatidylinositol-3-phosphate 5-kinase activity"/>
    <property type="evidence" value="ECO:0007669"/>
    <property type="project" value="TreeGrafter"/>
</dbReference>
<evidence type="ECO:0000313" key="1">
    <source>
        <dbReference type="EMBL" id="OIW17541.1"/>
    </source>
</evidence>
<accession>A0A4P1RSI1</accession>
<dbReference type="GO" id="GO:0046854">
    <property type="term" value="P:phosphatidylinositol phosphate biosynthetic process"/>
    <property type="evidence" value="ECO:0007669"/>
    <property type="project" value="TreeGrafter"/>
</dbReference>
<evidence type="ECO:0000313" key="2">
    <source>
        <dbReference type="Proteomes" id="UP000188354"/>
    </source>
</evidence>
<dbReference type="EMBL" id="CM007362">
    <property type="protein sequence ID" value="OIW17541.1"/>
    <property type="molecule type" value="Genomic_DNA"/>
</dbReference>
<dbReference type="Pfam" id="PF00118">
    <property type="entry name" value="Cpn60_TCP1"/>
    <property type="match status" value="1"/>
</dbReference>
<dbReference type="InterPro" id="IPR027409">
    <property type="entry name" value="GroEL-like_apical_dom_sf"/>
</dbReference>
<dbReference type="GO" id="GO:0005524">
    <property type="term" value="F:ATP binding"/>
    <property type="evidence" value="ECO:0007669"/>
    <property type="project" value="InterPro"/>
</dbReference>
<dbReference type="SUPFAM" id="SSF52029">
    <property type="entry name" value="GroEL apical domain-like"/>
    <property type="match status" value="1"/>
</dbReference>
<dbReference type="GO" id="GO:0010008">
    <property type="term" value="C:endosome membrane"/>
    <property type="evidence" value="ECO:0007669"/>
    <property type="project" value="TreeGrafter"/>
</dbReference>
<dbReference type="Proteomes" id="UP000188354">
    <property type="component" value="Chromosome LG02"/>
</dbReference>
<dbReference type="PANTHER" id="PTHR45748">
    <property type="entry name" value="1-PHOSPHATIDYLINOSITOL 3-PHOSPHATE 5-KINASE-RELATED"/>
    <property type="match status" value="1"/>
</dbReference>
<proteinExistence type="predicted"/>
<dbReference type="PANTHER" id="PTHR45748:SF7">
    <property type="entry name" value="1-PHOSPHATIDYLINOSITOL 3-PHOSPHATE 5-KINASE-RELATED"/>
    <property type="match status" value="1"/>
</dbReference>
<evidence type="ECO:0008006" key="3">
    <source>
        <dbReference type="Google" id="ProtNLM"/>
    </source>
</evidence>
<dbReference type="FunFam" id="3.50.7.10:FF:000007">
    <property type="entry name" value="1-phosphatidylinositol 3-phosphate 5-kinase isoform X1"/>
    <property type="match status" value="1"/>
</dbReference>
<sequence>MTSRMDKPRLLIIAGALEYQHGTNVISSVDTLLQQEMDHMKMVVGKIAAYNPDVLLVEKTVSRYVHMYLLEKGISMALNVKRHLLERIARCTGTQIVPSIDHLSSRKLGYCEKFHVEKFVENLSSGDGLSKKTTAKTLMFFEGCPRPMGFTILLRGADEDELKKVKRVVQYGVFAAYNLALETSFLADERASPLPEFLCTSEETREDPKQLLVPNISVVENTVNQYQPENPEIVNEEKNPTKEEFPLSPFDQQSILVSLASWCAWKGTVCERSHLFRIKYYGNFDIPLGRFLRDNLFDEANQCYSCEMPSESHVHCYTHLHGTLTISVKKLPEMILPGERDGNIWIWHRCLRCPRTNGIPPATRRIVMSDAAWGLSFGKFLELSFSNHAATSRVASCGHSLHRDCLRFYG</sequence>
<name>A0A4P1RSI1_LUPAN</name>
<organism evidence="1 2">
    <name type="scientific">Lupinus angustifolius</name>
    <name type="common">Narrow-leaved blue lupine</name>
    <dbReference type="NCBI Taxonomy" id="3871"/>
    <lineage>
        <taxon>Eukaryota</taxon>
        <taxon>Viridiplantae</taxon>
        <taxon>Streptophyta</taxon>
        <taxon>Embryophyta</taxon>
        <taxon>Tracheophyta</taxon>
        <taxon>Spermatophyta</taxon>
        <taxon>Magnoliopsida</taxon>
        <taxon>eudicotyledons</taxon>
        <taxon>Gunneridae</taxon>
        <taxon>Pentapetalae</taxon>
        <taxon>rosids</taxon>
        <taxon>fabids</taxon>
        <taxon>Fabales</taxon>
        <taxon>Fabaceae</taxon>
        <taxon>Papilionoideae</taxon>
        <taxon>50 kb inversion clade</taxon>
        <taxon>genistoids sensu lato</taxon>
        <taxon>core genistoids</taxon>
        <taxon>Genisteae</taxon>
        <taxon>Lupinus</taxon>
    </lineage>
</organism>
<dbReference type="InterPro" id="IPR002423">
    <property type="entry name" value="Cpn60/GroEL/TCP-1"/>
</dbReference>
<dbReference type="Gene3D" id="3.50.7.10">
    <property type="entry name" value="GroEL"/>
    <property type="match status" value="1"/>
</dbReference>
<dbReference type="Gramene" id="OIW17541">
    <property type="protein sequence ID" value="OIW17541"/>
    <property type="gene ID" value="TanjilG_22653"/>
</dbReference>
<gene>
    <name evidence="1" type="ORF">TanjilG_22653</name>
</gene>
<dbReference type="STRING" id="3871.A0A4P1RSI1"/>
<reference evidence="1 2" key="1">
    <citation type="journal article" date="2017" name="Plant Biotechnol. J.">
        <title>A comprehensive draft genome sequence for lupin (Lupinus angustifolius), an emerging health food: insights into plant-microbe interactions and legume evolution.</title>
        <authorList>
            <person name="Hane J.K."/>
            <person name="Ming Y."/>
            <person name="Kamphuis L.G."/>
            <person name="Nelson M.N."/>
            <person name="Garg G."/>
            <person name="Atkins C.A."/>
            <person name="Bayer P.E."/>
            <person name="Bravo A."/>
            <person name="Bringans S."/>
            <person name="Cannon S."/>
            <person name="Edwards D."/>
            <person name="Foley R."/>
            <person name="Gao L.L."/>
            <person name="Harrison M.J."/>
            <person name="Huang W."/>
            <person name="Hurgobin B."/>
            <person name="Li S."/>
            <person name="Liu C.W."/>
            <person name="McGrath A."/>
            <person name="Morahan G."/>
            <person name="Murray J."/>
            <person name="Weller J."/>
            <person name="Jian J."/>
            <person name="Singh K.B."/>
        </authorList>
    </citation>
    <scope>NUCLEOTIDE SEQUENCE [LARGE SCALE GENOMIC DNA]</scope>
    <source>
        <strain evidence="2">cv. Tanjil</strain>
        <tissue evidence="1">Whole plant</tissue>
    </source>
</reference>
<protein>
    <recommendedName>
        <fullName evidence="3">1-phosphatidylinositol-3-phosphate 5-kinase</fullName>
    </recommendedName>
</protein>
<dbReference type="AlphaFoldDB" id="A0A4P1RSI1"/>
<keyword evidence="2" id="KW-1185">Reference proteome</keyword>